<dbReference type="AlphaFoldDB" id="A0A8S3R0Q3"/>
<dbReference type="EMBL" id="CAJPWZ010000863">
    <property type="protein sequence ID" value="CAG2201725.1"/>
    <property type="molecule type" value="Genomic_DNA"/>
</dbReference>
<accession>A0A8S3R0Q3</accession>
<organism evidence="2 3">
    <name type="scientific">Mytilus edulis</name>
    <name type="common">Blue mussel</name>
    <dbReference type="NCBI Taxonomy" id="6550"/>
    <lineage>
        <taxon>Eukaryota</taxon>
        <taxon>Metazoa</taxon>
        <taxon>Spiralia</taxon>
        <taxon>Lophotrochozoa</taxon>
        <taxon>Mollusca</taxon>
        <taxon>Bivalvia</taxon>
        <taxon>Autobranchia</taxon>
        <taxon>Pteriomorphia</taxon>
        <taxon>Mytilida</taxon>
        <taxon>Mytiloidea</taxon>
        <taxon>Mytilidae</taxon>
        <taxon>Mytilinae</taxon>
        <taxon>Mytilus</taxon>
    </lineage>
</organism>
<evidence type="ECO:0000313" key="3">
    <source>
        <dbReference type="Proteomes" id="UP000683360"/>
    </source>
</evidence>
<dbReference type="OrthoDB" id="6147158at2759"/>
<gene>
    <name evidence="2" type="ORF">MEDL_16298</name>
</gene>
<sequence>MLHRNNIENRINTIYERLVKTLHDEMDEYMEYTDFNESTNKRKRNIGKPYWNAELQQLLLETNKTEKEFLKFKGDRRIRKQLENNYKLKRREFDKRLRQEERKYTAERLNRIKTMNTSNPKEFWREINKLGPGKENTKIDCVVLNEGGYSNDPNIILGRWKEEYAKLFSGNSNEANNELIDEIEKLNARWEQELSNIDIETGIENEHIANEINDQISLEETKQALRSVKLGKAVGIDNLPNEILRNDNLTNVLHELYNTCFCNGIVPDVWCQNIIQPLLKKGKDYRDPLSYRCISLMSTVAKVFSHILNKRLVKYIEENDLLSEEQNGFRKLRSCLDHIFTLCTEWLQETLSFYSPTTHMLLITNFHAIRSTVYPVKTFTAMLHISMAEDCVVGKYSCETLVDNKFQEFSILLKKTELTTKLRILNADSKQSVHGTESIPLDLICKVINGTTKEKLSWIFNDKVLASNHSLDSLKYTFTPDRHLTVKYLHAKLIVHI</sequence>
<dbReference type="PANTHER" id="PTHR19446">
    <property type="entry name" value="REVERSE TRANSCRIPTASES"/>
    <property type="match status" value="1"/>
</dbReference>
<comment type="caution">
    <text evidence="2">The sequence shown here is derived from an EMBL/GenBank/DDBJ whole genome shotgun (WGS) entry which is preliminary data.</text>
</comment>
<evidence type="ECO:0008006" key="4">
    <source>
        <dbReference type="Google" id="ProtNLM"/>
    </source>
</evidence>
<name>A0A8S3R0Q3_MYTED</name>
<dbReference type="Proteomes" id="UP000683360">
    <property type="component" value="Unassembled WGS sequence"/>
</dbReference>
<proteinExistence type="predicted"/>
<evidence type="ECO:0000313" key="2">
    <source>
        <dbReference type="EMBL" id="CAG2201725.1"/>
    </source>
</evidence>
<protein>
    <recommendedName>
        <fullName evidence="4">Reverse transcriptase domain-containing protein</fullName>
    </recommendedName>
</protein>
<keyword evidence="3" id="KW-1185">Reference proteome</keyword>
<feature type="coiled-coil region" evidence="1">
    <location>
        <begin position="169"/>
        <end position="200"/>
    </location>
</feature>
<evidence type="ECO:0000256" key="1">
    <source>
        <dbReference type="SAM" id="Coils"/>
    </source>
</evidence>
<reference evidence="2" key="1">
    <citation type="submission" date="2021-03" db="EMBL/GenBank/DDBJ databases">
        <authorList>
            <person name="Bekaert M."/>
        </authorList>
    </citation>
    <scope>NUCLEOTIDE SEQUENCE</scope>
</reference>
<keyword evidence="1" id="KW-0175">Coiled coil</keyword>